<evidence type="ECO:0000313" key="3">
    <source>
        <dbReference type="Proteomes" id="UP000631114"/>
    </source>
</evidence>
<gene>
    <name evidence="2" type="ORF">IFM89_015871</name>
</gene>
<evidence type="ECO:0000256" key="1">
    <source>
        <dbReference type="SAM" id="MobiDB-lite"/>
    </source>
</evidence>
<feature type="compositionally biased region" description="Basic residues" evidence="1">
    <location>
        <begin position="65"/>
        <end position="81"/>
    </location>
</feature>
<name>A0A835IPC6_9MAGN</name>
<proteinExistence type="predicted"/>
<dbReference type="Proteomes" id="UP000631114">
    <property type="component" value="Unassembled WGS sequence"/>
</dbReference>
<sequence length="180" mass="20550">MRAKLKRKALINVEKDSDEIQVEIEISPKKTKPNNMEETYGDIVPSQESQHQVSVRKTTTTKSTPAKRKQRRKTRKRSYKSNRLSRMKRVLEVVLSLWILDVQHPYVLILGAIMRTFASVTSAVLNYLTSNKACTFSHRLVADNLAIISISSFLLQRSSAVTSPLQFLTISLRMNCVPFL</sequence>
<accession>A0A835IPC6</accession>
<organism evidence="2 3">
    <name type="scientific">Coptis chinensis</name>
    <dbReference type="NCBI Taxonomy" id="261450"/>
    <lineage>
        <taxon>Eukaryota</taxon>
        <taxon>Viridiplantae</taxon>
        <taxon>Streptophyta</taxon>
        <taxon>Embryophyta</taxon>
        <taxon>Tracheophyta</taxon>
        <taxon>Spermatophyta</taxon>
        <taxon>Magnoliopsida</taxon>
        <taxon>Ranunculales</taxon>
        <taxon>Ranunculaceae</taxon>
        <taxon>Coptidoideae</taxon>
        <taxon>Coptis</taxon>
    </lineage>
</organism>
<keyword evidence="3" id="KW-1185">Reference proteome</keyword>
<comment type="caution">
    <text evidence="2">The sequence shown here is derived from an EMBL/GenBank/DDBJ whole genome shotgun (WGS) entry which is preliminary data.</text>
</comment>
<dbReference type="EMBL" id="JADFTS010000002">
    <property type="protein sequence ID" value="KAF9621049.1"/>
    <property type="molecule type" value="Genomic_DNA"/>
</dbReference>
<evidence type="ECO:0000313" key="2">
    <source>
        <dbReference type="EMBL" id="KAF9621049.1"/>
    </source>
</evidence>
<feature type="compositionally biased region" description="Polar residues" evidence="1">
    <location>
        <begin position="46"/>
        <end position="56"/>
    </location>
</feature>
<protein>
    <submittedName>
        <fullName evidence="2">Uncharacterized protein</fullName>
    </submittedName>
</protein>
<feature type="region of interest" description="Disordered" evidence="1">
    <location>
        <begin position="26"/>
        <end position="81"/>
    </location>
</feature>
<reference evidence="2 3" key="1">
    <citation type="submission" date="2020-10" db="EMBL/GenBank/DDBJ databases">
        <title>The Coptis chinensis genome and diversification of protoberbering-type alkaloids.</title>
        <authorList>
            <person name="Wang B."/>
            <person name="Shu S."/>
            <person name="Song C."/>
            <person name="Liu Y."/>
        </authorList>
    </citation>
    <scope>NUCLEOTIDE SEQUENCE [LARGE SCALE GENOMIC DNA]</scope>
    <source>
        <strain evidence="2">HL-2020</strain>
        <tissue evidence="2">Leaf</tissue>
    </source>
</reference>
<dbReference type="AlphaFoldDB" id="A0A835IPC6"/>